<dbReference type="InterPro" id="IPR013083">
    <property type="entry name" value="Znf_RING/FYVE/PHD"/>
</dbReference>
<accession>A0AAW1STK8</accession>
<evidence type="ECO:0000259" key="11">
    <source>
        <dbReference type="PROSITE" id="PS51873"/>
    </source>
</evidence>
<keyword evidence="4" id="KW-0808">Transferase</keyword>
<evidence type="ECO:0000313" key="12">
    <source>
        <dbReference type="EMBL" id="KAK9856794.1"/>
    </source>
</evidence>
<comment type="catalytic activity">
    <reaction evidence="1">
        <text>[E2 ubiquitin-conjugating enzyme]-S-ubiquitinyl-L-cysteine + [acceptor protein]-L-lysine = [E2 ubiquitin-conjugating enzyme]-L-cysteine + [acceptor protein]-N(6)-ubiquitinyl-L-lysine.</text>
        <dbReference type="EC" id="2.3.2.31"/>
    </reaction>
</comment>
<dbReference type="Proteomes" id="UP001485043">
    <property type="component" value="Unassembled WGS sequence"/>
</dbReference>
<feature type="domain" description="RING-type" evidence="11">
    <location>
        <begin position="101"/>
        <end position="313"/>
    </location>
</feature>
<keyword evidence="9" id="KW-0862">Zinc</keyword>
<evidence type="ECO:0000256" key="8">
    <source>
        <dbReference type="ARBA" id="ARBA00022786"/>
    </source>
</evidence>
<evidence type="ECO:0000256" key="9">
    <source>
        <dbReference type="ARBA" id="ARBA00022833"/>
    </source>
</evidence>
<evidence type="ECO:0000256" key="7">
    <source>
        <dbReference type="ARBA" id="ARBA00022771"/>
    </source>
</evidence>
<dbReference type="EMBL" id="JALJOV010001001">
    <property type="protein sequence ID" value="KAK9856794.1"/>
    <property type="molecule type" value="Genomic_DNA"/>
</dbReference>
<evidence type="ECO:0000256" key="10">
    <source>
        <dbReference type="SAM" id="MobiDB-lite"/>
    </source>
</evidence>
<dbReference type="InterPro" id="IPR044066">
    <property type="entry name" value="TRIAD_supradom"/>
</dbReference>
<name>A0AAW1STK8_9CHLO</name>
<dbReference type="InterPro" id="IPR048962">
    <property type="entry name" value="ARIH1-like_UBL"/>
</dbReference>
<dbReference type="FunFam" id="3.30.40.10:FF:000019">
    <property type="entry name" value="RBR-type E3 ubiquitin transferase"/>
    <property type="match status" value="1"/>
</dbReference>
<sequence>MFGDEQYLEHSTDAAAPRTAGPLGYSVLTPDRLHSFQDKALADVAGVLACSVGIARTLLIYFRWNVENLFAYLADHDQNKLYKAAGAAAASVSASTESAEEEHECQTCFTGAPLAETTVMSCGHRFCNDCWSQHCSIAVREGGSKRLKCMGVNCRTFCDADKVYALLGDAELLAKYQQALLESFVDDNDRAKWCPSVPHCGNAIQAATEMQVDVTCSCSKSFCFNCTEEPHTPCTCDMWKAWLIKTSGDSETTNWLQAFTKNCPKCSKPVEKASGCNLVMCRCGQPFCWLCGAATGVAHDYTRIVGHECGRYKEDADAKAASASRDHKRYTHYNTRYEAHMQSLKMENKQREDMVAKIQQLEQEDSSAQDSSWLMQALEQLSIARRILGCTYVFAYTVFADNSFPEDISAEQNSINQTLFENLQQQLEAEVERLSGLIEAPIQEILAQNMRLSAIDSTASIDARLRNLYQYIENDILGNIHSKMLDISPYKGKSMLEASLAPLPLAEGVESTAASPGPSSALTADVIDLTDSPLEASASDPKRQRIASPRAPSPQGPFRNLRRLVGRS</sequence>
<feature type="region of interest" description="Disordered" evidence="10">
    <location>
        <begin position="532"/>
        <end position="568"/>
    </location>
</feature>
<gene>
    <name evidence="12" type="ORF">WJX84_001675</name>
</gene>
<keyword evidence="13" id="KW-1185">Reference proteome</keyword>
<evidence type="ECO:0000313" key="13">
    <source>
        <dbReference type="Proteomes" id="UP001485043"/>
    </source>
</evidence>
<dbReference type="PANTHER" id="PTHR11685">
    <property type="entry name" value="RBR FAMILY RING FINGER AND IBR DOMAIN-CONTAINING"/>
    <property type="match status" value="1"/>
</dbReference>
<dbReference type="CDD" id="cd22586">
    <property type="entry name" value="Rcat_RBR_ARI1-like"/>
    <property type="match status" value="1"/>
</dbReference>
<evidence type="ECO:0000256" key="4">
    <source>
        <dbReference type="ARBA" id="ARBA00022679"/>
    </source>
</evidence>
<dbReference type="Gene3D" id="1.20.120.1750">
    <property type="match status" value="1"/>
</dbReference>
<keyword evidence="5" id="KW-0479">Metal-binding</keyword>
<protein>
    <recommendedName>
        <fullName evidence="3">RBR-type E3 ubiquitin transferase</fullName>
        <ecNumber evidence="3">2.3.2.31</ecNumber>
    </recommendedName>
</protein>
<dbReference type="Pfam" id="PF21235">
    <property type="entry name" value="UBA_ARI1"/>
    <property type="match status" value="1"/>
</dbReference>
<proteinExistence type="predicted"/>
<dbReference type="InterPro" id="IPR002867">
    <property type="entry name" value="IBR_dom"/>
</dbReference>
<dbReference type="SMART" id="SM00647">
    <property type="entry name" value="IBR"/>
    <property type="match status" value="2"/>
</dbReference>
<reference evidence="12 13" key="1">
    <citation type="journal article" date="2024" name="Nat. Commun.">
        <title>Phylogenomics reveals the evolutionary origins of lichenization in chlorophyte algae.</title>
        <authorList>
            <person name="Puginier C."/>
            <person name="Libourel C."/>
            <person name="Otte J."/>
            <person name="Skaloud P."/>
            <person name="Haon M."/>
            <person name="Grisel S."/>
            <person name="Petersen M."/>
            <person name="Berrin J.G."/>
            <person name="Delaux P.M."/>
            <person name="Dal Grande F."/>
            <person name="Keller J."/>
        </authorList>
    </citation>
    <scope>NUCLEOTIDE SEQUENCE [LARGE SCALE GENOMIC DNA]</scope>
    <source>
        <strain evidence="12 13">SAG 2523</strain>
    </source>
</reference>
<dbReference type="Gene3D" id="3.30.40.10">
    <property type="entry name" value="Zinc/RING finger domain, C3HC4 (zinc finger)"/>
    <property type="match status" value="1"/>
</dbReference>
<dbReference type="Pfam" id="PF19422">
    <property type="entry name" value="Ariadne"/>
    <property type="match status" value="1"/>
</dbReference>
<comment type="function">
    <text evidence="2">Might act as an E3 ubiquitin-protein ligase, or as part of E3 complex, which accepts ubiquitin from specific E2 ubiquitin-conjugating enzymes and then transfers it to substrates.</text>
</comment>
<dbReference type="SUPFAM" id="SSF57850">
    <property type="entry name" value="RING/U-box"/>
    <property type="match status" value="3"/>
</dbReference>
<dbReference type="Pfam" id="PF26200">
    <property type="entry name" value="Rcat_RNF216"/>
    <property type="match status" value="1"/>
</dbReference>
<dbReference type="CDD" id="cd20346">
    <property type="entry name" value="BRcat_RBR_ANKIB1"/>
    <property type="match status" value="1"/>
</dbReference>
<dbReference type="GO" id="GO:0008270">
    <property type="term" value="F:zinc ion binding"/>
    <property type="evidence" value="ECO:0007669"/>
    <property type="project" value="UniProtKB-KW"/>
</dbReference>
<dbReference type="CDD" id="cd16773">
    <property type="entry name" value="RING-HC_RBR_TRIAD1"/>
    <property type="match status" value="1"/>
</dbReference>
<organism evidence="12 13">
    <name type="scientific">Apatococcus fuscideae</name>
    <dbReference type="NCBI Taxonomy" id="2026836"/>
    <lineage>
        <taxon>Eukaryota</taxon>
        <taxon>Viridiplantae</taxon>
        <taxon>Chlorophyta</taxon>
        <taxon>core chlorophytes</taxon>
        <taxon>Trebouxiophyceae</taxon>
        <taxon>Chlorellales</taxon>
        <taxon>Chlorellaceae</taxon>
        <taxon>Apatococcus</taxon>
    </lineage>
</organism>
<evidence type="ECO:0000256" key="6">
    <source>
        <dbReference type="ARBA" id="ARBA00022737"/>
    </source>
</evidence>
<evidence type="ECO:0000256" key="2">
    <source>
        <dbReference type="ARBA" id="ARBA00003976"/>
    </source>
</evidence>
<keyword evidence="6" id="KW-0677">Repeat</keyword>
<dbReference type="InterPro" id="IPR031127">
    <property type="entry name" value="E3_UB_ligase_RBR"/>
</dbReference>
<dbReference type="EC" id="2.3.2.31" evidence="3"/>
<dbReference type="InterPro" id="IPR045840">
    <property type="entry name" value="Ariadne"/>
</dbReference>
<dbReference type="GO" id="GO:0061630">
    <property type="term" value="F:ubiquitin protein ligase activity"/>
    <property type="evidence" value="ECO:0007669"/>
    <property type="project" value="UniProtKB-EC"/>
</dbReference>
<comment type="caution">
    <text evidence="12">The sequence shown here is derived from an EMBL/GenBank/DDBJ whole genome shotgun (WGS) entry which is preliminary data.</text>
</comment>
<keyword evidence="8" id="KW-0833">Ubl conjugation pathway</keyword>
<evidence type="ECO:0000256" key="1">
    <source>
        <dbReference type="ARBA" id="ARBA00001798"/>
    </source>
</evidence>
<dbReference type="GO" id="GO:0016567">
    <property type="term" value="P:protein ubiquitination"/>
    <property type="evidence" value="ECO:0007669"/>
    <property type="project" value="InterPro"/>
</dbReference>
<evidence type="ECO:0000256" key="5">
    <source>
        <dbReference type="ARBA" id="ARBA00022723"/>
    </source>
</evidence>
<keyword evidence="7" id="KW-0863">Zinc-finger</keyword>
<dbReference type="Pfam" id="PF01485">
    <property type="entry name" value="IBR"/>
    <property type="match status" value="1"/>
</dbReference>
<evidence type="ECO:0000256" key="3">
    <source>
        <dbReference type="ARBA" id="ARBA00012251"/>
    </source>
</evidence>
<dbReference type="PROSITE" id="PS51873">
    <property type="entry name" value="TRIAD"/>
    <property type="match status" value="1"/>
</dbReference>
<dbReference type="AlphaFoldDB" id="A0AAW1STK8"/>